<dbReference type="InterPro" id="IPR020483">
    <property type="entry name" value="Uncharacterised_YgbA"/>
</dbReference>
<name>A0ABR9W3I8_9MICO</name>
<accession>A0ABR9W3I8</accession>
<sequence length="66" mass="7808">MFCTLDPTPFCAHCEVHCFEAEERAWNRQMMRYAGPRSWTCGFARQGARHFTGSVRARIRRLENRT</sequence>
<organism evidence="1 2">
    <name type="scientific">Brachybacterium epidermidis</name>
    <dbReference type="NCBI Taxonomy" id="2781983"/>
    <lineage>
        <taxon>Bacteria</taxon>
        <taxon>Bacillati</taxon>
        <taxon>Actinomycetota</taxon>
        <taxon>Actinomycetes</taxon>
        <taxon>Micrococcales</taxon>
        <taxon>Dermabacteraceae</taxon>
        <taxon>Brachybacterium</taxon>
    </lineage>
</organism>
<proteinExistence type="predicted"/>
<keyword evidence="2" id="KW-1185">Reference proteome</keyword>
<dbReference type="RefSeq" id="WP_193866758.1">
    <property type="nucleotide sequence ID" value="NZ_JADEYR010000018.1"/>
</dbReference>
<dbReference type="Pfam" id="PF11756">
    <property type="entry name" value="YgbA_NO"/>
    <property type="match status" value="1"/>
</dbReference>
<dbReference type="EMBL" id="JADEYR010000018">
    <property type="protein sequence ID" value="MBE9405021.1"/>
    <property type="molecule type" value="Genomic_DNA"/>
</dbReference>
<protein>
    <submittedName>
        <fullName evidence="1">Nitrous oxide-stimulated promoter family protein</fullName>
    </submittedName>
</protein>
<dbReference type="Proteomes" id="UP000644727">
    <property type="component" value="Unassembled WGS sequence"/>
</dbReference>
<evidence type="ECO:0000313" key="2">
    <source>
        <dbReference type="Proteomes" id="UP000644727"/>
    </source>
</evidence>
<evidence type="ECO:0000313" key="1">
    <source>
        <dbReference type="EMBL" id="MBE9405021.1"/>
    </source>
</evidence>
<gene>
    <name evidence="1" type="ORF">IOE58_12805</name>
</gene>
<comment type="caution">
    <text evidence="1">The sequence shown here is derived from an EMBL/GenBank/DDBJ whole genome shotgun (WGS) entry which is preliminary data.</text>
</comment>
<reference evidence="1 2" key="1">
    <citation type="submission" date="2020-10" db="EMBL/GenBank/DDBJ databases">
        <title>Draft genome and description of Brachybacterium epidermidis sp nov.</title>
        <authorList>
            <person name="Boxberger M."/>
            <person name="La Scola B."/>
        </authorList>
    </citation>
    <scope>NUCLEOTIDE SEQUENCE [LARGE SCALE GENOMIC DNA]</scope>
    <source>
        <strain evidence="1 2">Marseille-Q2903</strain>
    </source>
</reference>